<accession>F5YNC2</accession>
<feature type="transmembrane region" description="Helical" evidence="1">
    <location>
        <begin position="571"/>
        <end position="601"/>
    </location>
</feature>
<proteinExistence type="predicted"/>
<keyword evidence="1" id="KW-1133">Transmembrane helix</keyword>
<evidence type="ECO:0000256" key="1">
    <source>
        <dbReference type="SAM" id="Phobius"/>
    </source>
</evidence>
<dbReference type="STRING" id="545694.TREPR_0070"/>
<feature type="transmembrane region" description="Helical" evidence="1">
    <location>
        <begin position="96"/>
        <end position="119"/>
    </location>
</feature>
<dbReference type="AlphaFoldDB" id="F5YNC2"/>
<sequence length="606" mass="67717">MIKITREQISSPAGVFVLYMVISFLVIMGFRFIFPGEPAPLGCFFADWRLSRGILDYIALFPALVMSALVIPFGFKIDMDEAYTRFSPRFLEKLRSAILAAIIATAVYGLLFFIALPLAEESQSNMHFEGELFTMAKSRTELHSAQGEWEEASQFLKVCENIWPQSPEMEQLRIRISIGVETAWSSGIGLGDSRHGTQSTRAANPIMGDQKRAVQDATEALSLSKAALQEKRYYDAHWLATLASQLTKPGSMEAQEAARTASLAWNAVSSLEPSAQENRIYALYRLKRDGYEAMVSEEWIRAYYIFRELAEQTPDDPDVAKFLALSEQGTAGVAFFIDEIEAGIGENLTGAVFSLPLVPTAQTAGGSSRDGTPGGRVVLRTNSLSTFRDYSYAIGVELAAFDGNNRPLYEMEAAYAKFIPMSVRGKPRLVILLRTLDRYNENVRWEPVWTGPGYSDLGDAQIALDTTYEHFLRLSKARRRVDSLNMADLMAMSRDFGNYGYIPQVFQMEIIRRISEPVLLLPLTILSIIIGWRFRAKARPKYLGIPMLAIIPLVLNGVVHLARAISRVLELWLLLSLGFSMAITLFIVVSLIFFILTLIFLASQHG</sequence>
<evidence type="ECO:0000313" key="2">
    <source>
        <dbReference type="EMBL" id="AEF86560.1"/>
    </source>
</evidence>
<protein>
    <submittedName>
        <fullName evidence="2">Putative membrane protein</fullName>
    </submittedName>
</protein>
<dbReference type="Proteomes" id="UP000009223">
    <property type="component" value="Chromosome"/>
</dbReference>
<keyword evidence="1" id="KW-0812">Transmembrane</keyword>
<name>F5YNC2_TREPZ</name>
<feature type="transmembrane region" description="Helical" evidence="1">
    <location>
        <begin position="54"/>
        <end position="75"/>
    </location>
</feature>
<keyword evidence="1" id="KW-0472">Membrane</keyword>
<reference evidence="2 3" key="2">
    <citation type="journal article" date="2011" name="ISME J.">
        <title>RNA-seq reveals cooperative metabolic interactions between two termite-gut spirochete species in co-culture.</title>
        <authorList>
            <person name="Rosenthal A.Z."/>
            <person name="Matson E.G."/>
            <person name="Eldar A."/>
            <person name="Leadbetter J.R."/>
        </authorList>
    </citation>
    <scope>NUCLEOTIDE SEQUENCE [LARGE SCALE GENOMIC DNA]</scope>
    <source>
        <strain evidence="3">ATCC BAA-887 / DSM 12427 / ZAS-2</strain>
    </source>
</reference>
<feature type="transmembrane region" description="Helical" evidence="1">
    <location>
        <begin position="12"/>
        <end position="34"/>
    </location>
</feature>
<reference evidence="3" key="1">
    <citation type="submission" date="2009-12" db="EMBL/GenBank/DDBJ databases">
        <title>Complete sequence of Treponema primitia strain ZAS-2.</title>
        <authorList>
            <person name="Tetu S.G."/>
            <person name="Matson E."/>
            <person name="Ren Q."/>
            <person name="Seshadri R."/>
            <person name="Elbourne L."/>
            <person name="Hassan K.A."/>
            <person name="Durkin A."/>
            <person name="Radune D."/>
            <person name="Mohamoud Y."/>
            <person name="Shay R."/>
            <person name="Jin S."/>
            <person name="Zhang X."/>
            <person name="Lucey K."/>
            <person name="Ballor N.R."/>
            <person name="Ottesen E."/>
            <person name="Rosenthal R."/>
            <person name="Allen A."/>
            <person name="Leadbetter J.R."/>
            <person name="Paulsen I.T."/>
        </authorList>
    </citation>
    <scope>NUCLEOTIDE SEQUENCE [LARGE SCALE GENOMIC DNA]</scope>
    <source>
        <strain evidence="3">ATCC BAA-887 / DSM 12427 / ZAS-2</strain>
    </source>
</reference>
<dbReference type="OrthoDB" id="355776at2"/>
<dbReference type="EMBL" id="CP001843">
    <property type="protein sequence ID" value="AEF86560.1"/>
    <property type="molecule type" value="Genomic_DNA"/>
</dbReference>
<dbReference type="RefSeq" id="WP_015706390.1">
    <property type="nucleotide sequence ID" value="NC_015578.1"/>
</dbReference>
<keyword evidence="3" id="KW-1185">Reference proteome</keyword>
<gene>
    <name evidence="2" type="ordered locus">TREPR_0070</name>
</gene>
<dbReference type="HOGENOM" id="CLU_450499_0_0_12"/>
<organism evidence="2 3">
    <name type="scientific">Treponema primitia (strain ATCC BAA-887 / DSM 12427 / ZAS-2)</name>
    <dbReference type="NCBI Taxonomy" id="545694"/>
    <lineage>
        <taxon>Bacteria</taxon>
        <taxon>Pseudomonadati</taxon>
        <taxon>Spirochaetota</taxon>
        <taxon>Spirochaetia</taxon>
        <taxon>Spirochaetales</taxon>
        <taxon>Treponemataceae</taxon>
        <taxon>Treponema</taxon>
    </lineage>
</organism>
<dbReference type="KEGG" id="tpi:TREPR_0070"/>
<feature type="transmembrane region" description="Helical" evidence="1">
    <location>
        <begin position="518"/>
        <end position="535"/>
    </location>
</feature>
<evidence type="ECO:0000313" key="3">
    <source>
        <dbReference type="Proteomes" id="UP000009223"/>
    </source>
</evidence>
<feature type="transmembrane region" description="Helical" evidence="1">
    <location>
        <begin position="542"/>
        <end position="565"/>
    </location>
</feature>
<dbReference type="eggNOG" id="ENOG50349NX">
    <property type="taxonomic scope" value="Bacteria"/>
</dbReference>